<feature type="region of interest" description="Disordered" evidence="1">
    <location>
        <begin position="1"/>
        <end position="20"/>
    </location>
</feature>
<name>A0A9J6EMY9_RHIMP</name>
<comment type="caution">
    <text evidence="2">The sequence shown here is derived from an EMBL/GenBank/DDBJ whole genome shotgun (WGS) entry which is preliminary data.</text>
</comment>
<accession>A0A9J6EMY9</accession>
<reference evidence="2" key="1">
    <citation type="journal article" date="2020" name="Cell">
        <title>Large-Scale Comparative Analyses of Tick Genomes Elucidate Their Genetic Diversity and Vector Capacities.</title>
        <authorList>
            <consortium name="Tick Genome and Microbiome Consortium (TIGMIC)"/>
            <person name="Jia N."/>
            <person name="Wang J."/>
            <person name="Shi W."/>
            <person name="Du L."/>
            <person name="Sun Y."/>
            <person name="Zhan W."/>
            <person name="Jiang J.F."/>
            <person name="Wang Q."/>
            <person name="Zhang B."/>
            <person name="Ji P."/>
            <person name="Bell-Sakyi L."/>
            <person name="Cui X.M."/>
            <person name="Yuan T.T."/>
            <person name="Jiang B.G."/>
            <person name="Yang W.F."/>
            <person name="Lam T.T."/>
            <person name="Chang Q.C."/>
            <person name="Ding S.J."/>
            <person name="Wang X.J."/>
            <person name="Zhu J.G."/>
            <person name="Ruan X.D."/>
            <person name="Zhao L."/>
            <person name="Wei J.T."/>
            <person name="Ye R.Z."/>
            <person name="Que T.C."/>
            <person name="Du C.H."/>
            <person name="Zhou Y.H."/>
            <person name="Cheng J.X."/>
            <person name="Dai P.F."/>
            <person name="Guo W.B."/>
            <person name="Han X.H."/>
            <person name="Huang E.J."/>
            <person name="Li L.F."/>
            <person name="Wei W."/>
            <person name="Gao Y.C."/>
            <person name="Liu J.Z."/>
            <person name="Shao H.Z."/>
            <person name="Wang X."/>
            <person name="Wang C.C."/>
            <person name="Yang T.C."/>
            <person name="Huo Q.B."/>
            <person name="Li W."/>
            <person name="Chen H.Y."/>
            <person name="Chen S.E."/>
            <person name="Zhou L.G."/>
            <person name="Ni X.B."/>
            <person name="Tian J.H."/>
            <person name="Sheng Y."/>
            <person name="Liu T."/>
            <person name="Pan Y.S."/>
            <person name="Xia L.Y."/>
            <person name="Li J."/>
            <person name="Zhao F."/>
            <person name="Cao W.C."/>
        </authorList>
    </citation>
    <scope>NUCLEOTIDE SEQUENCE</scope>
    <source>
        <strain evidence="2">Rmic-2018</strain>
    </source>
</reference>
<dbReference type="AlphaFoldDB" id="A0A9J6EMY9"/>
<dbReference type="EMBL" id="JABSTU010000003">
    <property type="protein sequence ID" value="KAH8035809.1"/>
    <property type="molecule type" value="Genomic_DNA"/>
</dbReference>
<reference evidence="2" key="2">
    <citation type="submission" date="2021-09" db="EMBL/GenBank/DDBJ databases">
        <authorList>
            <person name="Jia N."/>
            <person name="Wang J."/>
            <person name="Shi W."/>
            <person name="Du L."/>
            <person name="Sun Y."/>
            <person name="Zhan W."/>
            <person name="Jiang J."/>
            <person name="Wang Q."/>
            <person name="Zhang B."/>
            <person name="Ji P."/>
            <person name="Sakyi L.B."/>
            <person name="Cui X."/>
            <person name="Yuan T."/>
            <person name="Jiang B."/>
            <person name="Yang W."/>
            <person name="Lam T.T.-Y."/>
            <person name="Chang Q."/>
            <person name="Ding S."/>
            <person name="Wang X."/>
            <person name="Zhu J."/>
            <person name="Ruan X."/>
            <person name="Zhao L."/>
            <person name="Wei J."/>
            <person name="Que T."/>
            <person name="Du C."/>
            <person name="Cheng J."/>
            <person name="Dai P."/>
            <person name="Han X."/>
            <person name="Huang E."/>
            <person name="Gao Y."/>
            <person name="Liu J."/>
            <person name="Shao H."/>
            <person name="Ye R."/>
            <person name="Li L."/>
            <person name="Wei W."/>
            <person name="Wang X."/>
            <person name="Wang C."/>
            <person name="Huo Q."/>
            <person name="Li W."/>
            <person name="Guo W."/>
            <person name="Chen H."/>
            <person name="Chen S."/>
            <person name="Zhou L."/>
            <person name="Zhou L."/>
            <person name="Ni X."/>
            <person name="Tian J."/>
            <person name="Zhou Y."/>
            <person name="Sheng Y."/>
            <person name="Liu T."/>
            <person name="Pan Y."/>
            <person name="Xia L."/>
            <person name="Li J."/>
            <person name="Zhao F."/>
            <person name="Cao W."/>
        </authorList>
    </citation>
    <scope>NUCLEOTIDE SEQUENCE</scope>
    <source>
        <strain evidence="2">Rmic-2018</strain>
        <tissue evidence="2">Larvae</tissue>
    </source>
</reference>
<evidence type="ECO:0000313" key="3">
    <source>
        <dbReference type="Proteomes" id="UP000821866"/>
    </source>
</evidence>
<proteinExistence type="predicted"/>
<gene>
    <name evidence="2" type="ORF">HPB51_008636</name>
</gene>
<feature type="region of interest" description="Disordered" evidence="1">
    <location>
        <begin position="32"/>
        <end position="69"/>
    </location>
</feature>
<protein>
    <submittedName>
        <fullName evidence="2">Uncharacterized protein</fullName>
    </submittedName>
</protein>
<sequence>MEVRVQGTDMNSSQYDPRDWTQVLRAQANLRETRNASHGTNADPSVRETPSQSRETPQTATTPGLQSSSTQLRVLHTTAQKIKQLPPLPPDGFKVVFRSQGGFDLTTLQPRYLLTTLMQAAALTDPSTLTLRIHPVHNTCTVSAVNENDALKLVQLQHIPYDKHEYAMTAYIAPPDGSVRGVITNAYWKELP</sequence>
<dbReference type="Proteomes" id="UP000821866">
    <property type="component" value="Chromosome 11"/>
</dbReference>
<organism evidence="2 3">
    <name type="scientific">Rhipicephalus microplus</name>
    <name type="common">Cattle tick</name>
    <name type="synonym">Boophilus microplus</name>
    <dbReference type="NCBI Taxonomy" id="6941"/>
    <lineage>
        <taxon>Eukaryota</taxon>
        <taxon>Metazoa</taxon>
        <taxon>Ecdysozoa</taxon>
        <taxon>Arthropoda</taxon>
        <taxon>Chelicerata</taxon>
        <taxon>Arachnida</taxon>
        <taxon>Acari</taxon>
        <taxon>Parasitiformes</taxon>
        <taxon>Ixodida</taxon>
        <taxon>Ixodoidea</taxon>
        <taxon>Ixodidae</taxon>
        <taxon>Rhipicephalinae</taxon>
        <taxon>Rhipicephalus</taxon>
        <taxon>Boophilus</taxon>
    </lineage>
</organism>
<evidence type="ECO:0000256" key="1">
    <source>
        <dbReference type="SAM" id="MobiDB-lite"/>
    </source>
</evidence>
<keyword evidence="3" id="KW-1185">Reference proteome</keyword>
<evidence type="ECO:0000313" key="2">
    <source>
        <dbReference type="EMBL" id="KAH8035809.1"/>
    </source>
</evidence>
<feature type="compositionally biased region" description="Polar residues" evidence="1">
    <location>
        <begin position="36"/>
        <end position="69"/>
    </location>
</feature>